<reference evidence="2 3" key="1">
    <citation type="submission" date="2018-04" db="EMBL/GenBank/DDBJ databases">
        <authorList>
            <person name="Zhang X."/>
            <person name="Yuan J."/>
            <person name="Li F."/>
            <person name="Xiang J."/>
        </authorList>
    </citation>
    <scope>NUCLEOTIDE SEQUENCE [LARGE SCALE GENOMIC DNA]</scope>
    <source>
        <tissue evidence="2">Muscle</tissue>
    </source>
</reference>
<dbReference type="Proteomes" id="UP000283509">
    <property type="component" value="Unassembled WGS sequence"/>
</dbReference>
<evidence type="ECO:0000256" key="1">
    <source>
        <dbReference type="SAM" id="MobiDB-lite"/>
    </source>
</evidence>
<reference evidence="2 3" key="2">
    <citation type="submission" date="2019-01" db="EMBL/GenBank/DDBJ databases">
        <title>The decoding of complex shrimp genome reveals the adaptation for benthos swimmer, frequently molting mechanism and breeding impact on genome.</title>
        <authorList>
            <person name="Sun Y."/>
            <person name="Gao Y."/>
            <person name="Yu Y."/>
        </authorList>
    </citation>
    <scope>NUCLEOTIDE SEQUENCE [LARGE SCALE GENOMIC DNA]</scope>
    <source>
        <tissue evidence="2">Muscle</tissue>
    </source>
</reference>
<dbReference type="AlphaFoldDB" id="A0A423SL20"/>
<gene>
    <name evidence="2" type="ORF">C7M84_017165</name>
</gene>
<comment type="caution">
    <text evidence="2">The sequence shown here is derived from an EMBL/GenBank/DDBJ whole genome shotgun (WGS) entry which is preliminary data.</text>
</comment>
<organism evidence="2 3">
    <name type="scientific">Penaeus vannamei</name>
    <name type="common">Whiteleg shrimp</name>
    <name type="synonym">Litopenaeus vannamei</name>
    <dbReference type="NCBI Taxonomy" id="6689"/>
    <lineage>
        <taxon>Eukaryota</taxon>
        <taxon>Metazoa</taxon>
        <taxon>Ecdysozoa</taxon>
        <taxon>Arthropoda</taxon>
        <taxon>Crustacea</taxon>
        <taxon>Multicrustacea</taxon>
        <taxon>Malacostraca</taxon>
        <taxon>Eumalacostraca</taxon>
        <taxon>Eucarida</taxon>
        <taxon>Decapoda</taxon>
        <taxon>Dendrobranchiata</taxon>
        <taxon>Penaeoidea</taxon>
        <taxon>Penaeidae</taxon>
        <taxon>Penaeus</taxon>
    </lineage>
</organism>
<proteinExistence type="predicted"/>
<evidence type="ECO:0000313" key="3">
    <source>
        <dbReference type="Proteomes" id="UP000283509"/>
    </source>
</evidence>
<accession>A0A423SL20</accession>
<dbReference type="EMBL" id="QCYY01003172">
    <property type="protein sequence ID" value="ROT64883.1"/>
    <property type="molecule type" value="Genomic_DNA"/>
</dbReference>
<sequence length="440" mass="48329">MASSCLERGRVCPESECHRVPSKQVTHGAQRMQWPCPLRPAATTASYNEREETALSRIFRRAQVNGPMQVYADYTTPAFCFPTESYRIPNPTRSSHGWDVFPKAPLAPSARDKPHCLKCCPQFPLTIIFRCNRHSLSTPLQLPPLISSRSQRAHAAVMATKYCPMRASADRRRVRKKIAIRTPKTRKEKAQPDRRPLRLPLAGAVRKGGQGQYVAFMMNLGIRKTDGDGARKGGGRGAGKCGRNVGKGRNDANLEIQERETIFPPTISRLRASFSPPPPPTILLPSAAPSFELPVLAVRAPMNDPISSNRISVIFPLPDGACQSHAYLSFPALAPEVPARITHMGLSRAWLDMAAPSCPSPAIAPPAPTDASSWIISRKPTRVKRKSRPPDSHVYTWYPRPTRLTPPATPLSPALPLFPDAMPTTCRLASRCARGLNAAL</sequence>
<evidence type="ECO:0000313" key="2">
    <source>
        <dbReference type="EMBL" id="ROT64883.1"/>
    </source>
</evidence>
<feature type="region of interest" description="Disordered" evidence="1">
    <location>
        <begin position="227"/>
        <end position="246"/>
    </location>
</feature>
<name>A0A423SL20_PENVA</name>
<protein>
    <submittedName>
        <fullName evidence="2">Uncharacterized protein</fullName>
    </submittedName>
</protein>
<keyword evidence="3" id="KW-1185">Reference proteome</keyword>